<dbReference type="GO" id="GO:0032299">
    <property type="term" value="C:ribonuclease H2 complex"/>
    <property type="evidence" value="ECO:0007669"/>
    <property type="project" value="InterPro"/>
</dbReference>
<dbReference type="GO" id="GO:0006401">
    <property type="term" value="P:RNA catabolic process"/>
    <property type="evidence" value="ECO:0007669"/>
    <property type="project" value="InterPro"/>
</dbReference>
<protein>
    <submittedName>
        <fullName evidence="1">Ribonuclease H2 non-catalytic subunit (Ylr154p-like)</fullName>
    </submittedName>
</protein>
<name>A0AAW0EXA1_9TRYP</name>
<dbReference type="AlphaFoldDB" id="A0AAW0EXA1"/>
<sequence length="136" mass="14178">MSGPPRPASPCGAAHTHTCSLTFHSLPVQTDLHGTTDVRENFTSVAVRDAQTGLWRSTLRGRTLLGQEVSLPEDYVVAVASVPTQSGACAAGSDLEAAVHATAPAYVVWEHDRAPAAASAVPQWIALAELIHGDGD</sequence>
<gene>
    <name evidence="1" type="ORF">NESM_000729900</name>
</gene>
<dbReference type="Pfam" id="PF08615">
    <property type="entry name" value="RNase_H2_suC"/>
    <property type="match status" value="1"/>
</dbReference>
<dbReference type="InterPro" id="IPR013924">
    <property type="entry name" value="RNase_H2_suC"/>
</dbReference>
<comment type="caution">
    <text evidence="1">The sequence shown here is derived from an EMBL/GenBank/DDBJ whole genome shotgun (WGS) entry which is preliminary data.</text>
</comment>
<dbReference type="Gene3D" id="2.40.128.680">
    <property type="match status" value="1"/>
</dbReference>
<organism evidence="1 2">
    <name type="scientific">Novymonas esmeraldas</name>
    <dbReference type="NCBI Taxonomy" id="1808958"/>
    <lineage>
        <taxon>Eukaryota</taxon>
        <taxon>Discoba</taxon>
        <taxon>Euglenozoa</taxon>
        <taxon>Kinetoplastea</taxon>
        <taxon>Metakinetoplastina</taxon>
        <taxon>Trypanosomatida</taxon>
        <taxon>Trypanosomatidae</taxon>
        <taxon>Novymonas</taxon>
    </lineage>
</organism>
<reference evidence="1 2" key="1">
    <citation type="journal article" date="2021" name="MBio">
        <title>A New Model Trypanosomatid, Novymonas esmeraldas: Genomic Perception of Its 'Candidatus Pandoraea novymonadis' Endosymbiont.</title>
        <authorList>
            <person name="Zakharova A."/>
            <person name="Saura A."/>
            <person name="Butenko A."/>
            <person name="Podesvova L."/>
            <person name="Warmusova S."/>
            <person name="Kostygov A.Y."/>
            <person name="Nenarokova A."/>
            <person name="Lukes J."/>
            <person name="Opperdoes F.R."/>
            <person name="Yurchenko V."/>
        </authorList>
    </citation>
    <scope>NUCLEOTIDE SEQUENCE [LARGE SCALE GENOMIC DNA]</scope>
    <source>
        <strain evidence="1 2">E262AT.01</strain>
    </source>
</reference>
<evidence type="ECO:0000313" key="2">
    <source>
        <dbReference type="Proteomes" id="UP001430356"/>
    </source>
</evidence>
<keyword evidence="2" id="KW-1185">Reference proteome</keyword>
<accession>A0AAW0EXA1</accession>
<dbReference type="EMBL" id="JAECZO010000119">
    <property type="protein sequence ID" value="KAK7197771.1"/>
    <property type="molecule type" value="Genomic_DNA"/>
</dbReference>
<evidence type="ECO:0000313" key="1">
    <source>
        <dbReference type="EMBL" id="KAK7197771.1"/>
    </source>
</evidence>
<dbReference type="Proteomes" id="UP001430356">
    <property type="component" value="Unassembled WGS sequence"/>
</dbReference>
<proteinExistence type="predicted"/>